<organism evidence="12 13">
    <name type="scientific">Pseudobacteroides cellulosolvens ATCC 35603 = DSM 2933</name>
    <dbReference type="NCBI Taxonomy" id="398512"/>
    <lineage>
        <taxon>Bacteria</taxon>
        <taxon>Bacillati</taxon>
        <taxon>Bacillota</taxon>
        <taxon>Clostridia</taxon>
        <taxon>Eubacteriales</taxon>
        <taxon>Oscillospiraceae</taxon>
        <taxon>Pseudobacteroides</taxon>
    </lineage>
</organism>
<dbReference type="GO" id="GO:0006355">
    <property type="term" value="P:regulation of DNA-templated transcription"/>
    <property type="evidence" value="ECO:0007669"/>
    <property type="project" value="InterPro"/>
</dbReference>
<sequence>MAKILICDDESGLRSIIKRYATFEGHEVLEACDGMQAVEISLKEQIDIIIMDVTMPVMDGFSAVKKIRKTSEIPILMLSACGEEYNKICGFQLGIDDYVVKPFSSKEIMMRVNAILKRTQKSSKPDRKHNYEVFRKDGFEADMTAHKVFIDGVQADMAPKEYDLLFYLIRNKNIAVPRGKLLNEIWGYDYYGDSRTLDTHMKLLRQSLGPYAGLITTIRGLGYRFEG</sequence>
<dbReference type="PANTHER" id="PTHR48111:SF21">
    <property type="entry name" value="DNA-BINDING DUAL MASTER TRANSCRIPTIONAL REGULATOR RPAA"/>
    <property type="match status" value="1"/>
</dbReference>
<evidence type="ECO:0000256" key="2">
    <source>
        <dbReference type="ARBA" id="ARBA00022553"/>
    </source>
</evidence>
<keyword evidence="4" id="KW-0805">Transcription regulation</keyword>
<dbReference type="InterPro" id="IPR011006">
    <property type="entry name" value="CheY-like_superfamily"/>
</dbReference>
<dbReference type="GO" id="GO:0000976">
    <property type="term" value="F:transcription cis-regulatory region binding"/>
    <property type="evidence" value="ECO:0007669"/>
    <property type="project" value="TreeGrafter"/>
</dbReference>
<dbReference type="SUPFAM" id="SSF52172">
    <property type="entry name" value="CheY-like"/>
    <property type="match status" value="1"/>
</dbReference>
<dbReference type="GO" id="GO:0032993">
    <property type="term" value="C:protein-DNA complex"/>
    <property type="evidence" value="ECO:0007669"/>
    <property type="project" value="TreeGrafter"/>
</dbReference>
<dbReference type="STRING" id="398512.Bccel_1751"/>
<keyword evidence="5 9" id="KW-0238">DNA-binding</keyword>
<evidence type="ECO:0000256" key="8">
    <source>
        <dbReference type="PROSITE-ProRule" id="PRU00169"/>
    </source>
</evidence>
<feature type="domain" description="Response regulatory" evidence="10">
    <location>
        <begin position="3"/>
        <end position="116"/>
    </location>
</feature>
<comment type="caution">
    <text evidence="12">The sequence shown here is derived from an EMBL/GenBank/DDBJ whole genome shotgun (WGS) entry which is preliminary data.</text>
</comment>
<gene>
    <name evidence="12" type="ORF">Bccel_1751</name>
</gene>
<dbReference type="AlphaFoldDB" id="A0A0L6JKZ0"/>
<dbReference type="Pfam" id="PF00486">
    <property type="entry name" value="Trans_reg_C"/>
    <property type="match status" value="1"/>
</dbReference>
<dbReference type="InterPro" id="IPR001789">
    <property type="entry name" value="Sig_transdc_resp-reg_receiver"/>
</dbReference>
<dbReference type="PANTHER" id="PTHR48111">
    <property type="entry name" value="REGULATOR OF RPOS"/>
    <property type="match status" value="1"/>
</dbReference>
<keyword evidence="13" id="KW-1185">Reference proteome</keyword>
<evidence type="ECO:0000256" key="1">
    <source>
        <dbReference type="ARBA" id="ARBA00018672"/>
    </source>
</evidence>
<dbReference type="PROSITE" id="PS50110">
    <property type="entry name" value="RESPONSE_REGULATORY"/>
    <property type="match status" value="1"/>
</dbReference>
<dbReference type="Gene3D" id="3.40.50.2300">
    <property type="match status" value="1"/>
</dbReference>
<dbReference type="GO" id="GO:0000156">
    <property type="term" value="F:phosphorelay response regulator activity"/>
    <property type="evidence" value="ECO:0007669"/>
    <property type="project" value="TreeGrafter"/>
</dbReference>
<evidence type="ECO:0000256" key="6">
    <source>
        <dbReference type="ARBA" id="ARBA00023163"/>
    </source>
</evidence>
<dbReference type="PROSITE" id="PS51755">
    <property type="entry name" value="OMPR_PHOB"/>
    <property type="match status" value="1"/>
</dbReference>
<dbReference type="PATRIC" id="fig|398512.5.peg.1821"/>
<evidence type="ECO:0000256" key="4">
    <source>
        <dbReference type="ARBA" id="ARBA00023015"/>
    </source>
</evidence>
<dbReference type="Proteomes" id="UP000036923">
    <property type="component" value="Unassembled WGS sequence"/>
</dbReference>
<evidence type="ECO:0000259" key="10">
    <source>
        <dbReference type="PROSITE" id="PS50110"/>
    </source>
</evidence>
<dbReference type="SMART" id="SM00448">
    <property type="entry name" value="REC"/>
    <property type="match status" value="1"/>
</dbReference>
<dbReference type="InterPro" id="IPR001867">
    <property type="entry name" value="OmpR/PhoB-type_DNA-bd"/>
</dbReference>
<feature type="modified residue" description="4-aspartylphosphate" evidence="8">
    <location>
        <position position="52"/>
    </location>
</feature>
<protein>
    <recommendedName>
        <fullName evidence="1">Stage 0 sporulation protein A homolog</fullName>
    </recommendedName>
</protein>
<keyword evidence="3" id="KW-0902">Two-component regulatory system</keyword>
<evidence type="ECO:0000313" key="12">
    <source>
        <dbReference type="EMBL" id="KNY26486.1"/>
    </source>
</evidence>
<evidence type="ECO:0000259" key="11">
    <source>
        <dbReference type="PROSITE" id="PS51755"/>
    </source>
</evidence>
<dbReference type="eggNOG" id="COG0745">
    <property type="taxonomic scope" value="Bacteria"/>
</dbReference>
<reference evidence="13" key="1">
    <citation type="submission" date="2015-07" db="EMBL/GenBank/DDBJ databases">
        <title>Near-Complete Genome Sequence of the Cellulolytic Bacterium Bacteroides (Pseudobacteroides) cellulosolvens ATCC 35603.</title>
        <authorList>
            <person name="Dassa B."/>
            <person name="Utturkar S.M."/>
            <person name="Klingeman D.M."/>
            <person name="Hurt R.A."/>
            <person name="Keller M."/>
            <person name="Xu J."/>
            <person name="Reddy Y.H.K."/>
            <person name="Borovok I."/>
            <person name="Grinberg I.R."/>
            <person name="Lamed R."/>
            <person name="Zhivin O."/>
            <person name="Bayer E.A."/>
            <person name="Brown S.D."/>
        </authorList>
    </citation>
    <scope>NUCLEOTIDE SEQUENCE [LARGE SCALE GENOMIC DNA]</scope>
    <source>
        <strain evidence="13">DSM 2933</strain>
    </source>
</reference>
<dbReference type="InterPro" id="IPR036388">
    <property type="entry name" value="WH-like_DNA-bd_sf"/>
</dbReference>
<keyword evidence="2 8" id="KW-0597">Phosphoprotein</keyword>
<dbReference type="Gene3D" id="1.10.10.10">
    <property type="entry name" value="Winged helix-like DNA-binding domain superfamily/Winged helix DNA-binding domain"/>
    <property type="match status" value="1"/>
</dbReference>
<evidence type="ECO:0000256" key="7">
    <source>
        <dbReference type="ARBA" id="ARBA00024867"/>
    </source>
</evidence>
<dbReference type="OrthoDB" id="9790442at2"/>
<evidence type="ECO:0000256" key="9">
    <source>
        <dbReference type="PROSITE-ProRule" id="PRU01091"/>
    </source>
</evidence>
<evidence type="ECO:0000256" key="5">
    <source>
        <dbReference type="ARBA" id="ARBA00023125"/>
    </source>
</evidence>
<dbReference type="RefSeq" id="WP_036944949.1">
    <property type="nucleotide sequence ID" value="NZ_JQKC01000039.1"/>
</dbReference>
<dbReference type="Pfam" id="PF00072">
    <property type="entry name" value="Response_reg"/>
    <property type="match status" value="1"/>
</dbReference>
<dbReference type="Gene3D" id="6.10.250.690">
    <property type="match status" value="1"/>
</dbReference>
<proteinExistence type="predicted"/>
<evidence type="ECO:0000256" key="3">
    <source>
        <dbReference type="ARBA" id="ARBA00023012"/>
    </source>
</evidence>
<accession>A0A0L6JKZ0</accession>
<keyword evidence="6" id="KW-0804">Transcription</keyword>
<comment type="function">
    <text evidence="7">May play the central regulatory role in sporulation. It may be an element of the effector pathway responsible for the activation of sporulation genes in response to nutritional stress. Spo0A may act in concert with spo0H (a sigma factor) to control the expression of some genes that are critical to the sporulation process.</text>
</comment>
<feature type="domain" description="OmpR/PhoB-type" evidence="11">
    <location>
        <begin position="131"/>
        <end position="227"/>
    </location>
</feature>
<dbReference type="CDD" id="cd00383">
    <property type="entry name" value="trans_reg_C"/>
    <property type="match status" value="1"/>
</dbReference>
<dbReference type="GO" id="GO:0005829">
    <property type="term" value="C:cytosol"/>
    <property type="evidence" value="ECO:0007669"/>
    <property type="project" value="TreeGrafter"/>
</dbReference>
<feature type="DNA-binding region" description="OmpR/PhoB-type" evidence="9">
    <location>
        <begin position="131"/>
        <end position="227"/>
    </location>
</feature>
<evidence type="ECO:0000313" key="13">
    <source>
        <dbReference type="Proteomes" id="UP000036923"/>
    </source>
</evidence>
<dbReference type="SMART" id="SM00862">
    <property type="entry name" value="Trans_reg_C"/>
    <property type="match status" value="1"/>
</dbReference>
<dbReference type="EMBL" id="LGTC01000001">
    <property type="protein sequence ID" value="KNY26486.1"/>
    <property type="molecule type" value="Genomic_DNA"/>
</dbReference>
<name>A0A0L6JKZ0_9FIRM</name>
<dbReference type="InterPro" id="IPR039420">
    <property type="entry name" value="WalR-like"/>
</dbReference>